<feature type="transmembrane region" description="Helical" evidence="1">
    <location>
        <begin position="138"/>
        <end position="156"/>
    </location>
</feature>
<dbReference type="InterPro" id="IPR053824">
    <property type="entry name" value="DUF7010"/>
</dbReference>
<evidence type="ECO:0000313" key="3">
    <source>
        <dbReference type="Proteomes" id="UP000199595"/>
    </source>
</evidence>
<dbReference type="Proteomes" id="UP000199595">
    <property type="component" value="Unassembled WGS sequence"/>
</dbReference>
<gene>
    <name evidence="2" type="ORF">SAMN05444411_110140</name>
</gene>
<feature type="transmembrane region" description="Helical" evidence="1">
    <location>
        <begin position="90"/>
        <end position="107"/>
    </location>
</feature>
<evidence type="ECO:0000256" key="1">
    <source>
        <dbReference type="SAM" id="Phobius"/>
    </source>
</evidence>
<dbReference type="RefSeq" id="WP_090125441.1">
    <property type="nucleotide sequence ID" value="NZ_FNNJ01000010.1"/>
</dbReference>
<evidence type="ECO:0000313" key="2">
    <source>
        <dbReference type="EMBL" id="SDX86525.1"/>
    </source>
</evidence>
<feature type="transmembrane region" description="Helical" evidence="1">
    <location>
        <begin position="21"/>
        <end position="41"/>
    </location>
</feature>
<organism evidence="2 3">
    <name type="scientific">Lutibacter oricola</name>
    <dbReference type="NCBI Taxonomy" id="762486"/>
    <lineage>
        <taxon>Bacteria</taxon>
        <taxon>Pseudomonadati</taxon>
        <taxon>Bacteroidota</taxon>
        <taxon>Flavobacteriia</taxon>
        <taxon>Flavobacteriales</taxon>
        <taxon>Flavobacteriaceae</taxon>
        <taxon>Lutibacter</taxon>
    </lineage>
</organism>
<keyword evidence="1" id="KW-0472">Membrane</keyword>
<feature type="transmembrane region" description="Helical" evidence="1">
    <location>
        <begin position="53"/>
        <end position="70"/>
    </location>
</feature>
<keyword evidence="1" id="KW-0812">Transmembrane</keyword>
<keyword evidence="1" id="KW-1133">Transmembrane helix</keyword>
<dbReference type="AlphaFoldDB" id="A0A1H3F6J1"/>
<dbReference type="Pfam" id="PF22765">
    <property type="entry name" value="DUF7010"/>
    <property type="match status" value="1"/>
</dbReference>
<feature type="transmembrane region" description="Helical" evidence="1">
    <location>
        <begin position="113"/>
        <end position="131"/>
    </location>
</feature>
<dbReference type="STRING" id="762486.SAMN05444411_110140"/>
<keyword evidence="3" id="KW-1185">Reference proteome</keyword>
<name>A0A1H3F6J1_9FLAO</name>
<sequence length="192" mass="22191">MEKSKNKLIFDKLKLEIKQKAKNGIDFIFAASIIWLLISLIWKFTTNTSYDKAIFTFIIGSLLLPLALLLSKLFKTTWKIKENPLQPLGLWLNFAQLIYFPFLIFILLKFPDYFIMAYAIITGAHLFPYAWYYNETPYAIIAILISVGALFIALFIDVSNIYYIPFLTCLLLVILGVWLTISSKKLNANKIE</sequence>
<reference evidence="2 3" key="1">
    <citation type="submission" date="2016-10" db="EMBL/GenBank/DDBJ databases">
        <authorList>
            <person name="de Groot N.N."/>
        </authorList>
    </citation>
    <scope>NUCLEOTIDE SEQUENCE [LARGE SCALE GENOMIC DNA]</scope>
    <source>
        <strain evidence="2 3">DSM 24956</strain>
    </source>
</reference>
<feature type="transmembrane region" description="Helical" evidence="1">
    <location>
        <begin position="162"/>
        <end position="181"/>
    </location>
</feature>
<proteinExistence type="predicted"/>
<protein>
    <submittedName>
        <fullName evidence="2">Uncharacterized protein</fullName>
    </submittedName>
</protein>
<accession>A0A1H3F6J1</accession>
<dbReference type="EMBL" id="FNNJ01000010">
    <property type="protein sequence ID" value="SDX86525.1"/>
    <property type="molecule type" value="Genomic_DNA"/>
</dbReference>
<dbReference type="OrthoDB" id="3242785at2"/>